<dbReference type="AlphaFoldDB" id="A0A843W2V3"/>
<sequence length="206" mass="22762">MGNCQATDAAAVVIQHPGGRVERLYWPTPASEVMRSNPGHYVALITLCRLPEESAQQPGHTHAAAGSAGASGSTGGGEGVRFTRVRLLRPKDTLVLGQVYRLVTSQEVIKGLRARKQEKMRAQMELLKKQRQQQEQQQQQEPQRLRMKTTADEQGSDSSRPGGRVLDPDKDSQVARQERSRHRAAQPAGRPRQWRPSLQSISEAAS</sequence>
<evidence type="ECO:0000256" key="1">
    <source>
        <dbReference type="SAM" id="MobiDB-lite"/>
    </source>
</evidence>
<feature type="compositionally biased region" description="Low complexity" evidence="1">
    <location>
        <begin position="59"/>
        <end position="71"/>
    </location>
</feature>
<dbReference type="PANTHER" id="PTHR33413">
    <property type="entry name" value="EXPRESSED PROTEIN"/>
    <property type="match status" value="1"/>
</dbReference>
<feature type="compositionally biased region" description="Basic and acidic residues" evidence="1">
    <location>
        <begin position="166"/>
        <end position="178"/>
    </location>
</feature>
<feature type="compositionally biased region" description="Low complexity" evidence="1">
    <location>
        <begin position="133"/>
        <end position="142"/>
    </location>
</feature>
<feature type="region of interest" description="Disordered" evidence="1">
    <location>
        <begin position="124"/>
        <end position="206"/>
    </location>
</feature>
<accession>A0A843W2V3</accession>
<evidence type="ECO:0000313" key="3">
    <source>
        <dbReference type="Proteomes" id="UP000652761"/>
    </source>
</evidence>
<organism evidence="2 3">
    <name type="scientific">Colocasia esculenta</name>
    <name type="common">Wild taro</name>
    <name type="synonym">Arum esculentum</name>
    <dbReference type="NCBI Taxonomy" id="4460"/>
    <lineage>
        <taxon>Eukaryota</taxon>
        <taxon>Viridiplantae</taxon>
        <taxon>Streptophyta</taxon>
        <taxon>Embryophyta</taxon>
        <taxon>Tracheophyta</taxon>
        <taxon>Spermatophyta</taxon>
        <taxon>Magnoliopsida</taxon>
        <taxon>Liliopsida</taxon>
        <taxon>Araceae</taxon>
        <taxon>Aroideae</taxon>
        <taxon>Colocasieae</taxon>
        <taxon>Colocasia</taxon>
    </lineage>
</organism>
<evidence type="ECO:0000313" key="2">
    <source>
        <dbReference type="EMBL" id="MQM04152.1"/>
    </source>
</evidence>
<dbReference type="PANTHER" id="PTHR33413:SF35">
    <property type="entry name" value="OS09G0381600 PROTEIN"/>
    <property type="match status" value="1"/>
</dbReference>
<dbReference type="Pfam" id="PF14009">
    <property type="entry name" value="PADRE"/>
    <property type="match status" value="1"/>
</dbReference>
<comment type="caution">
    <text evidence="2">The sequence shown here is derived from an EMBL/GenBank/DDBJ whole genome shotgun (WGS) entry which is preliminary data.</text>
</comment>
<reference evidence="2" key="1">
    <citation type="submission" date="2017-07" db="EMBL/GenBank/DDBJ databases">
        <title>Taro Niue Genome Assembly and Annotation.</title>
        <authorList>
            <person name="Atibalentja N."/>
            <person name="Keating K."/>
            <person name="Fields C.J."/>
        </authorList>
    </citation>
    <scope>NUCLEOTIDE SEQUENCE</scope>
    <source>
        <strain evidence="2">Niue_2</strain>
        <tissue evidence="2">Leaf</tissue>
    </source>
</reference>
<dbReference type="EMBL" id="NMUH01003163">
    <property type="protein sequence ID" value="MQM04152.1"/>
    <property type="molecule type" value="Genomic_DNA"/>
</dbReference>
<proteinExistence type="predicted"/>
<feature type="region of interest" description="Disordered" evidence="1">
    <location>
        <begin position="54"/>
        <end position="78"/>
    </location>
</feature>
<dbReference type="Proteomes" id="UP000652761">
    <property type="component" value="Unassembled WGS sequence"/>
</dbReference>
<feature type="compositionally biased region" description="Polar residues" evidence="1">
    <location>
        <begin position="196"/>
        <end position="206"/>
    </location>
</feature>
<dbReference type="OrthoDB" id="747498at2759"/>
<dbReference type="InterPro" id="IPR025322">
    <property type="entry name" value="PADRE_dom"/>
</dbReference>
<protein>
    <submittedName>
        <fullName evidence="2">Uncharacterized protein</fullName>
    </submittedName>
</protein>
<gene>
    <name evidence="2" type="ORF">Taro_036945</name>
</gene>
<keyword evidence="3" id="KW-1185">Reference proteome</keyword>
<name>A0A843W2V3_COLES</name>